<keyword evidence="4" id="KW-1185">Reference proteome</keyword>
<comment type="caution">
    <text evidence="3">The sequence shown here is derived from an EMBL/GenBank/DDBJ whole genome shotgun (WGS) entry which is preliminary data.</text>
</comment>
<dbReference type="Pfam" id="PF02517">
    <property type="entry name" value="Rce1-like"/>
    <property type="match status" value="1"/>
</dbReference>
<protein>
    <submittedName>
        <fullName evidence="3">Type II CAAX prenyl endopeptidase Rce1 family protein</fullName>
    </submittedName>
</protein>
<feature type="transmembrane region" description="Helical" evidence="1">
    <location>
        <begin position="131"/>
        <end position="151"/>
    </location>
</feature>
<keyword evidence="1" id="KW-1133">Transmembrane helix</keyword>
<gene>
    <name evidence="3" type="ORF">ACFYKX_13510</name>
</gene>
<dbReference type="Proteomes" id="UP001601059">
    <property type="component" value="Unassembled WGS sequence"/>
</dbReference>
<reference evidence="3 4" key="1">
    <citation type="submission" date="2024-08" db="EMBL/GenBank/DDBJ databases">
        <title>Two novel Cytobacillus novel species.</title>
        <authorList>
            <person name="Liu G."/>
        </authorList>
    </citation>
    <scope>NUCLEOTIDE SEQUENCE [LARGE SCALE GENOMIC DNA]</scope>
    <source>
        <strain evidence="3 4">FJAT-54145</strain>
    </source>
</reference>
<proteinExistence type="predicted"/>
<organism evidence="3 4">
    <name type="scientific">Cytobacillus spartinae</name>
    <dbReference type="NCBI Taxonomy" id="3299023"/>
    <lineage>
        <taxon>Bacteria</taxon>
        <taxon>Bacillati</taxon>
        <taxon>Bacillota</taxon>
        <taxon>Bacilli</taxon>
        <taxon>Bacillales</taxon>
        <taxon>Bacillaceae</taxon>
        <taxon>Cytobacillus</taxon>
    </lineage>
</organism>
<feature type="transmembrane region" description="Helical" evidence="1">
    <location>
        <begin position="157"/>
        <end position="180"/>
    </location>
</feature>
<keyword evidence="1" id="KW-0812">Transmembrane</keyword>
<feature type="transmembrane region" description="Helical" evidence="1">
    <location>
        <begin position="227"/>
        <end position="244"/>
    </location>
</feature>
<dbReference type="EMBL" id="JBIACK010000006">
    <property type="protein sequence ID" value="MFE8701616.1"/>
    <property type="molecule type" value="Genomic_DNA"/>
</dbReference>
<feature type="transmembrane region" description="Helical" evidence="1">
    <location>
        <begin position="187"/>
        <end position="207"/>
    </location>
</feature>
<evidence type="ECO:0000313" key="3">
    <source>
        <dbReference type="EMBL" id="MFE8701616.1"/>
    </source>
</evidence>
<keyword evidence="1" id="KW-0472">Membrane</keyword>
<feature type="transmembrane region" description="Helical" evidence="1">
    <location>
        <begin position="104"/>
        <end position="124"/>
    </location>
</feature>
<evidence type="ECO:0000256" key="1">
    <source>
        <dbReference type="SAM" id="Phobius"/>
    </source>
</evidence>
<feature type="transmembrane region" description="Helical" evidence="1">
    <location>
        <begin position="5"/>
        <end position="25"/>
    </location>
</feature>
<evidence type="ECO:0000259" key="2">
    <source>
        <dbReference type="Pfam" id="PF02517"/>
    </source>
</evidence>
<sequence length="258" mass="29527">MLLTILKFLISYFILAFYFNFIPILFPMNDIIYLLHFLLFFPLAYMVSRILTKSGLETYGIVFFQGWKKNLSMGFLFGFSAWTILFLLYFILEKYEFTGINLSSNTPMIILAILVGFGLGSFISDMIVRGLVFYYFNELPVVYVMIIAIAVYALDDIWYAGLSFQNTVFSCALGLSLTYVFYKTNSIWASAGIHFGLNVVYGLFFGVSGKAGEGILLFESSQAPPTITYWLSTMVSILLFISVYKYRFLFLSKRNDRG</sequence>
<accession>A0ABW6KBJ7</accession>
<feature type="domain" description="CAAX prenyl protease 2/Lysostaphin resistance protein A-like" evidence="2">
    <location>
        <begin position="108"/>
        <end position="200"/>
    </location>
</feature>
<dbReference type="InterPro" id="IPR003675">
    <property type="entry name" value="Rce1/LyrA-like_dom"/>
</dbReference>
<feature type="transmembrane region" description="Helical" evidence="1">
    <location>
        <begin position="71"/>
        <end position="92"/>
    </location>
</feature>
<dbReference type="RefSeq" id="WP_389361586.1">
    <property type="nucleotide sequence ID" value="NZ_JBIACK010000006.1"/>
</dbReference>
<feature type="transmembrane region" description="Helical" evidence="1">
    <location>
        <begin position="31"/>
        <end position="51"/>
    </location>
</feature>
<name>A0ABW6KBJ7_9BACI</name>
<evidence type="ECO:0000313" key="4">
    <source>
        <dbReference type="Proteomes" id="UP001601059"/>
    </source>
</evidence>